<dbReference type="AlphaFoldDB" id="A0A0L0SI24"/>
<organism evidence="4 5">
    <name type="scientific">Allomyces macrogynus (strain ATCC 38327)</name>
    <name type="common">Allomyces javanicus var. macrogynus</name>
    <dbReference type="NCBI Taxonomy" id="578462"/>
    <lineage>
        <taxon>Eukaryota</taxon>
        <taxon>Fungi</taxon>
        <taxon>Fungi incertae sedis</taxon>
        <taxon>Blastocladiomycota</taxon>
        <taxon>Blastocladiomycetes</taxon>
        <taxon>Blastocladiales</taxon>
        <taxon>Blastocladiaceae</taxon>
        <taxon>Allomyces</taxon>
    </lineage>
</organism>
<reference evidence="4 5" key="1">
    <citation type="submission" date="2009-11" db="EMBL/GenBank/DDBJ databases">
        <title>Annotation of Allomyces macrogynus ATCC 38327.</title>
        <authorList>
            <consortium name="The Broad Institute Genome Sequencing Platform"/>
            <person name="Russ C."/>
            <person name="Cuomo C."/>
            <person name="Burger G."/>
            <person name="Gray M.W."/>
            <person name="Holland P.W.H."/>
            <person name="King N."/>
            <person name="Lang F.B.F."/>
            <person name="Roger A.J."/>
            <person name="Ruiz-Trillo I."/>
            <person name="Young S.K."/>
            <person name="Zeng Q."/>
            <person name="Gargeya S."/>
            <person name="Fitzgerald M."/>
            <person name="Haas B."/>
            <person name="Abouelleil A."/>
            <person name="Alvarado L."/>
            <person name="Arachchi H.M."/>
            <person name="Berlin A."/>
            <person name="Chapman S.B."/>
            <person name="Gearin G."/>
            <person name="Goldberg J."/>
            <person name="Griggs A."/>
            <person name="Gujja S."/>
            <person name="Hansen M."/>
            <person name="Heiman D."/>
            <person name="Howarth C."/>
            <person name="Larimer J."/>
            <person name="Lui A."/>
            <person name="MacDonald P.J.P."/>
            <person name="McCowen C."/>
            <person name="Montmayeur A."/>
            <person name="Murphy C."/>
            <person name="Neiman D."/>
            <person name="Pearson M."/>
            <person name="Priest M."/>
            <person name="Roberts A."/>
            <person name="Saif S."/>
            <person name="Shea T."/>
            <person name="Sisk P."/>
            <person name="Stolte C."/>
            <person name="Sykes S."/>
            <person name="Wortman J."/>
            <person name="Nusbaum C."/>
            <person name="Birren B."/>
        </authorList>
    </citation>
    <scope>NUCLEOTIDE SEQUENCE [LARGE SCALE GENOMIC DNA]</scope>
    <source>
        <strain evidence="4 5">ATCC 38327</strain>
    </source>
</reference>
<evidence type="ECO:0000256" key="1">
    <source>
        <dbReference type="ARBA" id="ARBA00006432"/>
    </source>
</evidence>
<dbReference type="Gene3D" id="3.40.50.12780">
    <property type="entry name" value="N-terminal domain of ligase-like"/>
    <property type="match status" value="1"/>
</dbReference>
<evidence type="ECO:0000256" key="2">
    <source>
        <dbReference type="ARBA" id="ARBA00022598"/>
    </source>
</evidence>
<name>A0A0L0SI24_ALLM3</name>
<dbReference type="OrthoDB" id="1898221at2759"/>
<reference evidence="5" key="2">
    <citation type="submission" date="2009-11" db="EMBL/GenBank/DDBJ databases">
        <title>The Genome Sequence of Allomyces macrogynus strain ATCC 38327.</title>
        <authorList>
            <consortium name="The Broad Institute Genome Sequencing Platform"/>
            <person name="Russ C."/>
            <person name="Cuomo C."/>
            <person name="Shea T."/>
            <person name="Young S.K."/>
            <person name="Zeng Q."/>
            <person name="Koehrsen M."/>
            <person name="Haas B."/>
            <person name="Borodovsky M."/>
            <person name="Guigo R."/>
            <person name="Alvarado L."/>
            <person name="Berlin A."/>
            <person name="Borenstein D."/>
            <person name="Chen Z."/>
            <person name="Engels R."/>
            <person name="Freedman E."/>
            <person name="Gellesch M."/>
            <person name="Goldberg J."/>
            <person name="Griggs A."/>
            <person name="Gujja S."/>
            <person name="Heiman D."/>
            <person name="Hepburn T."/>
            <person name="Howarth C."/>
            <person name="Jen D."/>
            <person name="Larson L."/>
            <person name="Lewis B."/>
            <person name="Mehta T."/>
            <person name="Park D."/>
            <person name="Pearson M."/>
            <person name="Roberts A."/>
            <person name="Saif S."/>
            <person name="Shenoy N."/>
            <person name="Sisk P."/>
            <person name="Stolte C."/>
            <person name="Sykes S."/>
            <person name="Walk T."/>
            <person name="White J."/>
            <person name="Yandava C."/>
            <person name="Burger G."/>
            <person name="Gray M.W."/>
            <person name="Holland P.W.H."/>
            <person name="King N."/>
            <person name="Lang F.B.F."/>
            <person name="Roger A.J."/>
            <person name="Ruiz-Trillo I."/>
            <person name="Lander E."/>
            <person name="Nusbaum C."/>
        </authorList>
    </citation>
    <scope>NUCLEOTIDE SEQUENCE [LARGE SCALE GENOMIC DNA]</scope>
    <source>
        <strain evidence="5">ATCC 38327</strain>
    </source>
</reference>
<dbReference type="EMBL" id="GG745339">
    <property type="protein sequence ID" value="KNE61990.1"/>
    <property type="molecule type" value="Genomic_DNA"/>
</dbReference>
<dbReference type="Pfam" id="PF00501">
    <property type="entry name" value="AMP-binding"/>
    <property type="match status" value="1"/>
</dbReference>
<gene>
    <name evidence="4" type="ORF">AMAG_18794</name>
</gene>
<evidence type="ECO:0000313" key="5">
    <source>
        <dbReference type="Proteomes" id="UP000054350"/>
    </source>
</evidence>
<sequence>MAANDPTNLNRFRICSPVPFDVSKLVAASPTNLTLRAMILAKLRDQEPNHVFVAHALEPEHRRLTYGELLGTVFNLAHGLIQSLGLNRGDRLAIVLPNHEHYHLLFFACLISGIVAVPMVPQMTAQEGSRSMSEAMPHVVVSHSSFYRVVCEVHA</sequence>
<dbReference type="Proteomes" id="UP000054350">
    <property type="component" value="Unassembled WGS sequence"/>
</dbReference>
<dbReference type="GO" id="GO:0006631">
    <property type="term" value="P:fatty acid metabolic process"/>
    <property type="evidence" value="ECO:0007669"/>
    <property type="project" value="TreeGrafter"/>
</dbReference>
<evidence type="ECO:0000313" key="4">
    <source>
        <dbReference type="EMBL" id="KNE61990.1"/>
    </source>
</evidence>
<dbReference type="GO" id="GO:0031956">
    <property type="term" value="F:medium-chain fatty acid-CoA ligase activity"/>
    <property type="evidence" value="ECO:0007669"/>
    <property type="project" value="TreeGrafter"/>
</dbReference>
<accession>A0A0L0SI24</accession>
<comment type="similarity">
    <text evidence="1">Belongs to the ATP-dependent AMP-binding enzyme family.</text>
</comment>
<proteinExistence type="inferred from homology"/>
<dbReference type="InterPro" id="IPR000873">
    <property type="entry name" value="AMP-dep_synth/lig_dom"/>
</dbReference>
<dbReference type="PANTHER" id="PTHR43201">
    <property type="entry name" value="ACYL-COA SYNTHETASE"/>
    <property type="match status" value="1"/>
</dbReference>
<keyword evidence="2" id="KW-0436">Ligase</keyword>
<dbReference type="InterPro" id="IPR042099">
    <property type="entry name" value="ANL_N_sf"/>
</dbReference>
<evidence type="ECO:0000259" key="3">
    <source>
        <dbReference type="Pfam" id="PF00501"/>
    </source>
</evidence>
<keyword evidence="5" id="KW-1185">Reference proteome</keyword>
<protein>
    <recommendedName>
        <fullName evidence="3">AMP-dependent synthetase/ligase domain-containing protein</fullName>
    </recommendedName>
</protein>
<dbReference type="SUPFAM" id="SSF56801">
    <property type="entry name" value="Acetyl-CoA synthetase-like"/>
    <property type="match status" value="1"/>
</dbReference>
<feature type="domain" description="AMP-dependent synthetase/ligase" evidence="3">
    <location>
        <begin position="46"/>
        <end position="141"/>
    </location>
</feature>
<dbReference type="PANTHER" id="PTHR43201:SF5">
    <property type="entry name" value="MEDIUM-CHAIN ACYL-COA LIGASE ACSF2, MITOCHONDRIAL"/>
    <property type="match status" value="1"/>
</dbReference>
<dbReference type="VEuPathDB" id="FungiDB:AMAG_18794"/>